<dbReference type="SUPFAM" id="SSF46689">
    <property type="entry name" value="Homeodomain-like"/>
    <property type="match status" value="1"/>
</dbReference>
<name>A0A432LA83_9BACI</name>
<accession>A0A432LA83</accession>
<dbReference type="EMBL" id="RYYR01000017">
    <property type="protein sequence ID" value="RUL51098.1"/>
    <property type="molecule type" value="Genomic_DNA"/>
</dbReference>
<protein>
    <recommendedName>
        <fullName evidence="1">Homeodomain phBC6A51-type domain-containing protein</fullName>
    </recommendedName>
</protein>
<comment type="caution">
    <text evidence="2">The sequence shown here is derived from an EMBL/GenBank/DDBJ whole genome shotgun (WGS) entry which is preliminary data.</text>
</comment>
<dbReference type="Proteomes" id="UP000287910">
    <property type="component" value="Unassembled WGS sequence"/>
</dbReference>
<dbReference type="InterPro" id="IPR009057">
    <property type="entry name" value="Homeodomain-like_sf"/>
</dbReference>
<evidence type="ECO:0000259" key="1">
    <source>
        <dbReference type="Pfam" id="PF13022"/>
    </source>
</evidence>
<gene>
    <name evidence="2" type="ORF">EK386_12885</name>
</gene>
<proteinExistence type="predicted"/>
<dbReference type="InterPro" id="IPR024978">
    <property type="entry name" value="Homeodomain_phBC6A51-type"/>
</dbReference>
<evidence type="ECO:0000313" key="2">
    <source>
        <dbReference type="EMBL" id="RUL51098.1"/>
    </source>
</evidence>
<reference evidence="2 3" key="1">
    <citation type="submission" date="2018-12" db="EMBL/GenBank/DDBJ databases">
        <title>Lysinibacillus antri sp. nov., isolated from a cave soil.</title>
        <authorList>
            <person name="Narsing Rao M.P."/>
            <person name="Zhang H."/>
            <person name="Dong Z.-Y."/>
            <person name="Niu X.-K."/>
            <person name="Zhang K."/>
            <person name="Fang B.-Z."/>
            <person name="Kang Y.-Q."/>
            <person name="Xiao M."/>
            <person name="Li W.-J."/>
        </authorList>
    </citation>
    <scope>NUCLEOTIDE SEQUENCE [LARGE SCALE GENOMIC DNA]</scope>
    <source>
        <strain evidence="2 3">SYSU K30002</strain>
    </source>
</reference>
<feature type="domain" description="Homeodomain phBC6A51-type" evidence="1">
    <location>
        <begin position="1"/>
        <end position="120"/>
    </location>
</feature>
<sequence length="134" mass="15674">MARKLDEILEDLTPDQVKAAHLLFENDIMEPKNRRSYDAIATELGVDVRTLYNWRQLDAMLEYKVVMTDMYTKEHRARIMRAVVREAELGNASMAKLFMQNQSMLVDRSEIEVKSEKVDESEVMAKLQSIKSRY</sequence>
<evidence type="ECO:0000313" key="3">
    <source>
        <dbReference type="Proteomes" id="UP000287910"/>
    </source>
</evidence>
<dbReference type="Gene3D" id="1.10.10.60">
    <property type="entry name" value="Homeodomain-like"/>
    <property type="match status" value="1"/>
</dbReference>
<organism evidence="2 3">
    <name type="scientific">Lysinibacillus antri</name>
    <dbReference type="NCBI Taxonomy" id="2498145"/>
    <lineage>
        <taxon>Bacteria</taxon>
        <taxon>Bacillati</taxon>
        <taxon>Bacillota</taxon>
        <taxon>Bacilli</taxon>
        <taxon>Bacillales</taxon>
        <taxon>Bacillaceae</taxon>
        <taxon>Lysinibacillus</taxon>
    </lineage>
</organism>
<dbReference type="RefSeq" id="WP_126659587.1">
    <property type="nucleotide sequence ID" value="NZ_RYYR01000017.1"/>
</dbReference>
<dbReference type="AlphaFoldDB" id="A0A432LA83"/>
<keyword evidence="3" id="KW-1185">Reference proteome</keyword>
<dbReference type="Pfam" id="PF13022">
    <property type="entry name" value="HTH_Tnp_1_2"/>
    <property type="match status" value="1"/>
</dbReference>